<dbReference type="InterPro" id="IPR050717">
    <property type="entry name" value="C2H2-ZF_Transcription_Reg"/>
</dbReference>
<evidence type="ECO:0000256" key="2">
    <source>
        <dbReference type="ARBA" id="ARBA00022737"/>
    </source>
</evidence>
<dbReference type="PANTHER" id="PTHR14196:SF12">
    <property type="entry name" value="ZINC FINGER PROTEIN 208-LIKE"/>
    <property type="match status" value="1"/>
</dbReference>
<accession>A0A7K6MKB0</accession>
<dbReference type="Proteomes" id="UP000545574">
    <property type="component" value="Unassembled WGS sequence"/>
</dbReference>
<comment type="caution">
    <text evidence="7">The sequence shown here is derived from an EMBL/GenBank/DDBJ whole genome shotgun (WGS) entry which is preliminary data.</text>
</comment>
<dbReference type="GO" id="GO:0000977">
    <property type="term" value="F:RNA polymerase II transcription regulatory region sequence-specific DNA binding"/>
    <property type="evidence" value="ECO:0007669"/>
    <property type="project" value="TreeGrafter"/>
</dbReference>
<dbReference type="InterPro" id="IPR036236">
    <property type="entry name" value="Znf_C2H2_sf"/>
</dbReference>
<dbReference type="EMBL" id="VZRT01001501">
    <property type="protein sequence ID" value="NWW36943.1"/>
    <property type="molecule type" value="Genomic_DNA"/>
</dbReference>
<dbReference type="InterPro" id="IPR013087">
    <property type="entry name" value="Znf_C2H2_type"/>
</dbReference>
<evidence type="ECO:0000256" key="4">
    <source>
        <dbReference type="ARBA" id="ARBA00022833"/>
    </source>
</evidence>
<organism evidence="7 8">
    <name type="scientific">Panurus biarmicus</name>
    <name type="common">Bearded tit</name>
    <dbReference type="NCBI Taxonomy" id="181101"/>
    <lineage>
        <taxon>Eukaryota</taxon>
        <taxon>Metazoa</taxon>
        <taxon>Chordata</taxon>
        <taxon>Craniata</taxon>
        <taxon>Vertebrata</taxon>
        <taxon>Euteleostomi</taxon>
        <taxon>Archelosauria</taxon>
        <taxon>Archosauria</taxon>
        <taxon>Dinosauria</taxon>
        <taxon>Saurischia</taxon>
        <taxon>Theropoda</taxon>
        <taxon>Coelurosauria</taxon>
        <taxon>Aves</taxon>
        <taxon>Neognathae</taxon>
        <taxon>Neoaves</taxon>
        <taxon>Telluraves</taxon>
        <taxon>Australaves</taxon>
        <taxon>Passeriformes</taxon>
        <taxon>Sylvioidea</taxon>
        <taxon>Sylviidae</taxon>
        <taxon>Sylviidae incertae sedis</taxon>
        <taxon>Panurus</taxon>
    </lineage>
</organism>
<dbReference type="GO" id="GO:0005634">
    <property type="term" value="C:nucleus"/>
    <property type="evidence" value="ECO:0007669"/>
    <property type="project" value="TreeGrafter"/>
</dbReference>
<keyword evidence="2" id="KW-0677">Repeat</keyword>
<dbReference type="SUPFAM" id="SSF57667">
    <property type="entry name" value="beta-beta-alpha zinc fingers"/>
    <property type="match status" value="1"/>
</dbReference>
<feature type="domain" description="C2H2-type" evidence="6">
    <location>
        <begin position="21"/>
        <end position="48"/>
    </location>
</feature>
<evidence type="ECO:0000256" key="5">
    <source>
        <dbReference type="PROSITE-ProRule" id="PRU00042"/>
    </source>
</evidence>
<dbReference type="Gene3D" id="3.30.160.60">
    <property type="entry name" value="Classic Zinc Finger"/>
    <property type="match status" value="2"/>
</dbReference>
<evidence type="ECO:0000313" key="7">
    <source>
        <dbReference type="EMBL" id="NWW36943.1"/>
    </source>
</evidence>
<dbReference type="PROSITE" id="PS50157">
    <property type="entry name" value="ZINC_FINGER_C2H2_2"/>
    <property type="match status" value="1"/>
</dbReference>
<dbReference type="PROSITE" id="PS00028">
    <property type="entry name" value="ZINC_FINGER_C2H2_1"/>
    <property type="match status" value="1"/>
</dbReference>
<feature type="non-terminal residue" evidence="7">
    <location>
        <position position="1"/>
    </location>
</feature>
<dbReference type="FunFam" id="3.30.160.60:FF:002343">
    <property type="entry name" value="Zinc finger protein 33A"/>
    <property type="match status" value="1"/>
</dbReference>
<reference evidence="7 8" key="1">
    <citation type="submission" date="2019-09" db="EMBL/GenBank/DDBJ databases">
        <title>Bird 10,000 Genomes (B10K) Project - Family phase.</title>
        <authorList>
            <person name="Zhang G."/>
        </authorList>
    </citation>
    <scope>NUCLEOTIDE SEQUENCE [LARGE SCALE GENOMIC DNA]</scope>
    <source>
        <strain evidence="7">B10K-DU-030-18</strain>
    </source>
</reference>
<dbReference type="GO" id="GO:0000981">
    <property type="term" value="F:DNA-binding transcription factor activity, RNA polymerase II-specific"/>
    <property type="evidence" value="ECO:0007669"/>
    <property type="project" value="TreeGrafter"/>
</dbReference>
<evidence type="ECO:0000256" key="1">
    <source>
        <dbReference type="ARBA" id="ARBA00022723"/>
    </source>
</evidence>
<evidence type="ECO:0000256" key="3">
    <source>
        <dbReference type="ARBA" id="ARBA00022771"/>
    </source>
</evidence>
<dbReference type="AlphaFoldDB" id="A0A7K6MKB0"/>
<dbReference type="PANTHER" id="PTHR14196">
    <property type="entry name" value="ODD-SKIPPED - RELATED"/>
    <property type="match status" value="1"/>
</dbReference>
<protein>
    <submittedName>
        <fullName evidence="7">ZNF3 protein</fullName>
    </submittedName>
</protein>
<name>A0A7K6MKB0_PANBI</name>
<keyword evidence="4" id="KW-0862">Zinc</keyword>
<evidence type="ECO:0000259" key="6">
    <source>
        <dbReference type="PROSITE" id="PS50157"/>
    </source>
</evidence>
<keyword evidence="1" id="KW-0479">Metal-binding</keyword>
<proteinExistence type="predicted"/>
<sequence length="56" mass="6537">SFSDHSNLLSHQRLHSRKWPYQCGECHKSFSQTSHLLCHKNIHTGEWPQECSDCGK</sequence>
<evidence type="ECO:0000313" key="8">
    <source>
        <dbReference type="Proteomes" id="UP000545574"/>
    </source>
</evidence>
<gene>
    <name evidence="7" type="primary">Znf3_0</name>
    <name evidence="7" type="ORF">PANBIA_R00010</name>
</gene>
<feature type="non-terminal residue" evidence="7">
    <location>
        <position position="56"/>
    </location>
</feature>
<dbReference type="GO" id="GO:0008270">
    <property type="term" value="F:zinc ion binding"/>
    <property type="evidence" value="ECO:0007669"/>
    <property type="project" value="UniProtKB-KW"/>
</dbReference>
<keyword evidence="3 5" id="KW-0863">Zinc-finger</keyword>
<keyword evidence="8" id="KW-1185">Reference proteome</keyword>